<dbReference type="OrthoDB" id="3251881at2"/>
<proteinExistence type="predicted"/>
<evidence type="ECO:0000313" key="2">
    <source>
        <dbReference type="Proteomes" id="UP000281112"/>
    </source>
</evidence>
<dbReference type="AlphaFoldDB" id="A0A3N9TCH7"/>
<dbReference type="EMBL" id="RJVQ01000010">
    <property type="protein sequence ID" value="RQW61730.1"/>
    <property type="molecule type" value="Genomic_DNA"/>
</dbReference>
<name>A0A3N9TCH7_9VIBR</name>
<gene>
    <name evidence="1" type="ORF">EES38_17875</name>
</gene>
<evidence type="ECO:0008006" key="3">
    <source>
        <dbReference type="Google" id="ProtNLM"/>
    </source>
</evidence>
<dbReference type="RefSeq" id="WP_124938579.1">
    <property type="nucleotide sequence ID" value="NZ_RJVQ01000010.1"/>
</dbReference>
<keyword evidence="2" id="KW-1185">Reference proteome</keyword>
<dbReference type="Proteomes" id="UP000281112">
    <property type="component" value="Unassembled WGS sequence"/>
</dbReference>
<organism evidence="1 2">
    <name type="scientific">Vibrio viridaestus</name>
    <dbReference type="NCBI Taxonomy" id="2487322"/>
    <lineage>
        <taxon>Bacteria</taxon>
        <taxon>Pseudomonadati</taxon>
        <taxon>Pseudomonadota</taxon>
        <taxon>Gammaproteobacteria</taxon>
        <taxon>Vibrionales</taxon>
        <taxon>Vibrionaceae</taxon>
        <taxon>Vibrio</taxon>
    </lineage>
</organism>
<accession>A0A3N9TCH7</accession>
<evidence type="ECO:0000313" key="1">
    <source>
        <dbReference type="EMBL" id="RQW61730.1"/>
    </source>
</evidence>
<comment type="caution">
    <text evidence="1">The sequence shown here is derived from an EMBL/GenBank/DDBJ whole genome shotgun (WGS) entry which is preliminary data.</text>
</comment>
<reference evidence="1 2" key="1">
    <citation type="submission" date="2018-11" db="EMBL/GenBank/DDBJ databases">
        <title>Vibrio LJC006 sp. nov., isolated from seawater during the bloom of the enteromorpha.</title>
        <authorList>
            <person name="Liang J."/>
        </authorList>
    </citation>
    <scope>NUCLEOTIDE SEQUENCE [LARGE SCALE GENOMIC DNA]</scope>
    <source>
        <strain evidence="1 2">LJC006</strain>
    </source>
</reference>
<sequence>MKKVLLITVPMGGYETALIKTLESKGFKVDFFKQAAKVNKSELSLFQRGMRGINRHSSYITNIETKIYEEYIQQLDGHYDYIFDFGGKARHTCLSLLRKKYPKAKYLLYMWDDIKHSEYIQNNLPLYDDVFVFNHEEAQQFGFRYRPNFYIDDYIYDGEDKTIDVFYRGTLREKQRTRTLDAIEKELFNYQVEISLHARGGYLKNFQKVHSKDYFDKKCDSGYLNVQQLSDKYKHSNILIDIAFDNQIGLGLRPLEAIAANCKLITTNPNIVNYDFFNPQNIFILYSDSRNISGLIEFMDTPLQAYSADVRYKYSVSGFIDDVFGLH</sequence>
<protein>
    <recommendedName>
        <fullName evidence="3">Lipopolysaccharide biosynthesis protein</fullName>
    </recommendedName>
</protein>